<evidence type="ECO:0000256" key="2">
    <source>
        <dbReference type="ARBA" id="ARBA00022598"/>
    </source>
</evidence>
<evidence type="ECO:0000256" key="3">
    <source>
        <dbReference type="ARBA" id="ARBA00022741"/>
    </source>
</evidence>
<evidence type="ECO:0000256" key="7">
    <source>
        <dbReference type="SAM" id="MobiDB-lite"/>
    </source>
</evidence>
<dbReference type="OrthoDB" id="77835at2759"/>
<evidence type="ECO:0000256" key="5">
    <source>
        <dbReference type="PROSITE-ProRule" id="PRU01331"/>
    </source>
</evidence>
<protein>
    <submittedName>
        <fullName evidence="10">Glutamine synthetase</fullName>
    </submittedName>
</protein>
<feature type="region of interest" description="Disordered" evidence="7">
    <location>
        <begin position="391"/>
        <end position="413"/>
    </location>
</feature>
<keyword evidence="2" id="KW-0436">Ligase</keyword>
<dbReference type="Proteomes" id="UP000320475">
    <property type="component" value="Unassembled WGS sequence"/>
</dbReference>
<sequence length="469" mass="52316">MDDITSQLKRDRRVKVSGCDLDGITRGKIIIKDKFLKSMDPGLGFCDVIFGWDINDRVYDSGTTAVSNAQEGFADVIAKIDPTSYRRIPWEANIPHFLVDFHSPISNKPLSQCPRGQLKRVIAEFDALGLKPMCGMEYEFYCFKETPDSLEAKKCVNLKTIDPGMFGYSFIRPTLHQNWYYEIYDKLLEYGIPLEGWHTETGPGVYEAAIQYSEALLLADRSHLFKTCIKQLSLKHGIIPSFMAKPFADQPGCSGHIHISLTNTKTEVNTFVAPDWEHYLNDKTGLQRCSDIMKCFLAGLIEGIPSIMPCLAPTVNSYKRLVPNFWAPVTVSYGFENRTASIRIIGPPSGGPGSTRIELRIAGADANPYLALAAALACGLRGVRKRLELPFPPASGDESQNTSANVKRGGGLPKNLKEATDLMMAEGSIAREVLGDEFVNHYGATRRSEWSLWERAVTNWELQRYLEAV</sequence>
<dbReference type="Pfam" id="PF00120">
    <property type="entry name" value="Gln-synt_C"/>
    <property type="match status" value="1"/>
</dbReference>
<dbReference type="GO" id="GO:0004356">
    <property type="term" value="F:glutamine synthetase activity"/>
    <property type="evidence" value="ECO:0007669"/>
    <property type="project" value="InterPro"/>
</dbReference>
<evidence type="ECO:0000259" key="8">
    <source>
        <dbReference type="PROSITE" id="PS51987"/>
    </source>
</evidence>
<dbReference type="GO" id="GO:0006576">
    <property type="term" value="P:biogenic amine metabolic process"/>
    <property type="evidence" value="ECO:0007669"/>
    <property type="project" value="UniProtKB-ARBA"/>
</dbReference>
<evidence type="ECO:0000256" key="6">
    <source>
        <dbReference type="RuleBase" id="RU000384"/>
    </source>
</evidence>
<evidence type="ECO:0000256" key="4">
    <source>
        <dbReference type="ARBA" id="ARBA00022840"/>
    </source>
</evidence>
<organism evidence="10 11">
    <name type="scientific">Synchytrium endobioticum</name>
    <dbReference type="NCBI Taxonomy" id="286115"/>
    <lineage>
        <taxon>Eukaryota</taxon>
        <taxon>Fungi</taxon>
        <taxon>Fungi incertae sedis</taxon>
        <taxon>Chytridiomycota</taxon>
        <taxon>Chytridiomycota incertae sedis</taxon>
        <taxon>Chytridiomycetes</taxon>
        <taxon>Synchytriales</taxon>
        <taxon>Synchytriaceae</taxon>
        <taxon>Synchytrium</taxon>
    </lineage>
</organism>
<accession>A0A507DS22</accession>
<dbReference type="SMART" id="SM01230">
    <property type="entry name" value="Gln-synt_C"/>
    <property type="match status" value="1"/>
</dbReference>
<dbReference type="PANTHER" id="PTHR43785">
    <property type="entry name" value="GAMMA-GLUTAMYLPUTRESCINE SYNTHETASE"/>
    <property type="match status" value="1"/>
</dbReference>
<dbReference type="SUPFAM" id="SSF55931">
    <property type="entry name" value="Glutamine synthetase/guanido kinase"/>
    <property type="match status" value="1"/>
</dbReference>
<dbReference type="Proteomes" id="UP000317494">
    <property type="component" value="Unassembled WGS sequence"/>
</dbReference>
<dbReference type="Gene3D" id="3.30.590.10">
    <property type="entry name" value="Glutamine synthetase/guanido kinase, catalytic domain"/>
    <property type="match status" value="1"/>
</dbReference>
<evidence type="ECO:0000313" key="12">
    <source>
        <dbReference type="Proteomes" id="UP000320475"/>
    </source>
</evidence>
<dbReference type="EMBL" id="QEAN01000009">
    <property type="protein sequence ID" value="TPX54052.1"/>
    <property type="molecule type" value="Genomic_DNA"/>
</dbReference>
<reference evidence="11 12" key="1">
    <citation type="journal article" date="2019" name="Sci. Rep.">
        <title>Comparative genomics of chytrid fungi reveal insights into the obligate biotrophic and pathogenic lifestyle of Synchytrium endobioticum.</title>
        <authorList>
            <person name="van de Vossenberg B.T.L.H."/>
            <person name="Warris S."/>
            <person name="Nguyen H.D.T."/>
            <person name="van Gent-Pelzer M.P.E."/>
            <person name="Joly D.L."/>
            <person name="van de Geest H.C."/>
            <person name="Bonants P.J.M."/>
            <person name="Smith D.S."/>
            <person name="Levesque C.A."/>
            <person name="van der Lee T.A.J."/>
        </authorList>
    </citation>
    <scope>NUCLEOTIDE SEQUENCE [LARGE SCALE GENOMIC DNA]</scope>
    <source>
        <strain evidence="9 12">LEV6574</strain>
        <strain evidence="10 11">MB42</strain>
    </source>
</reference>
<dbReference type="PROSITE" id="PS51987">
    <property type="entry name" value="GS_CATALYTIC"/>
    <property type="match status" value="1"/>
</dbReference>
<evidence type="ECO:0000313" key="10">
    <source>
        <dbReference type="EMBL" id="TPX54052.1"/>
    </source>
</evidence>
<keyword evidence="4" id="KW-0067">ATP-binding</keyword>
<comment type="caution">
    <text evidence="10">The sequence shown here is derived from an EMBL/GenBank/DDBJ whole genome shotgun (WGS) entry which is preliminary data.</text>
</comment>
<feature type="domain" description="GS catalytic" evidence="8">
    <location>
        <begin position="114"/>
        <end position="469"/>
    </location>
</feature>
<dbReference type="InterPro" id="IPR014746">
    <property type="entry name" value="Gln_synth/guanido_kin_cat_dom"/>
</dbReference>
<proteinExistence type="inferred from homology"/>
<dbReference type="FunFam" id="3.30.590.10:FF:000005">
    <property type="entry name" value="Probable glutamine synthetase"/>
    <property type="match status" value="1"/>
</dbReference>
<dbReference type="STRING" id="286115.A0A507DS22"/>
<dbReference type="EMBL" id="QEAM01000005">
    <property type="protein sequence ID" value="TPX51410.1"/>
    <property type="molecule type" value="Genomic_DNA"/>
</dbReference>
<dbReference type="InterPro" id="IPR008146">
    <property type="entry name" value="Gln_synth_cat_dom"/>
</dbReference>
<evidence type="ECO:0000313" key="11">
    <source>
        <dbReference type="Proteomes" id="UP000317494"/>
    </source>
</evidence>
<dbReference type="VEuPathDB" id="FungiDB:SeMB42_g00446"/>
<name>A0A507DS22_9FUNG</name>
<comment type="similarity">
    <text evidence="1 5 6">Belongs to the glutamine synthetase family.</text>
</comment>
<keyword evidence="3" id="KW-0547">Nucleotide-binding</keyword>
<evidence type="ECO:0000256" key="1">
    <source>
        <dbReference type="ARBA" id="ARBA00009897"/>
    </source>
</evidence>
<keyword evidence="11" id="KW-1185">Reference proteome</keyword>
<gene>
    <name evidence="10" type="primary">GLN1</name>
    <name evidence="9" type="ORF">SeLEV6574_g00310</name>
    <name evidence="10" type="ORF">SeMB42_g00446</name>
</gene>
<dbReference type="AlphaFoldDB" id="A0A507DS22"/>
<dbReference type="GO" id="GO:0005524">
    <property type="term" value="F:ATP binding"/>
    <property type="evidence" value="ECO:0007669"/>
    <property type="project" value="UniProtKB-KW"/>
</dbReference>
<evidence type="ECO:0000313" key="9">
    <source>
        <dbReference type="EMBL" id="TPX51410.1"/>
    </source>
</evidence>
<dbReference type="PANTHER" id="PTHR43785:SF12">
    <property type="entry name" value="TYPE-1 GLUTAMINE SYNTHETASE 2"/>
    <property type="match status" value="1"/>
</dbReference>